<dbReference type="EMBL" id="HBNR01069632">
    <property type="protein sequence ID" value="CAE4643756.1"/>
    <property type="molecule type" value="Transcribed_RNA"/>
</dbReference>
<organism evidence="3">
    <name type="scientific">Alexandrium monilatum</name>
    <dbReference type="NCBI Taxonomy" id="311494"/>
    <lineage>
        <taxon>Eukaryota</taxon>
        <taxon>Sar</taxon>
        <taxon>Alveolata</taxon>
        <taxon>Dinophyceae</taxon>
        <taxon>Gonyaulacales</taxon>
        <taxon>Pyrocystaceae</taxon>
        <taxon>Alexandrium</taxon>
    </lineage>
</organism>
<feature type="signal peptide" evidence="2">
    <location>
        <begin position="1"/>
        <end position="28"/>
    </location>
</feature>
<evidence type="ECO:0000256" key="2">
    <source>
        <dbReference type="SAM" id="SignalP"/>
    </source>
</evidence>
<feature type="compositionally biased region" description="Pro residues" evidence="1">
    <location>
        <begin position="318"/>
        <end position="329"/>
    </location>
</feature>
<feature type="region of interest" description="Disordered" evidence="1">
    <location>
        <begin position="285"/>
        <end position="333"/>
    </location>
</feature>
<reference evidence="3" key="1">
    <citation type="submission" date="2021-01" db="EMBL/GenBank/DDBJ databases">
        <authorList>
            <person name="Corre E."/>
            <person name="Pelletier E."/>
            <person name="Niang G."/>
            <person name="Scheremetjew M."/>
            <person name="Finn R."/>
            <person name="Kale V."/>
            <person name="Holt S."/>
            <person name="Cochrane G."/>
            <person name="Meng A."/>
            <person name="Brown T."/>
            <person name="Cohen L."/>
        </authorList>
    </citation>
    <scope>NUCLEOTIDE SEQUENCE</scope>
    <source>
        <strain evidence="3">CCMP3105</strain>
    </source>
</reference>
<feature type="region of interest" description="Disordered" evidence="1">
    <location>
        <begin position="410"/>
        <end position="451"/>
    </location>
</feature>
<evidence type="ECO:0000313" key="3">
    <source>
        <dbReference type="EMBL" id="CAE4643756.1"/>
    </source>
</evidence>
<keyword evidence="2" id="KW-0732">Signal</keyword>
<feature type="chain" id="PRO_5030521929" evidence="2">
    <location>
        <begin position="29"/>
        <end position="467"/>
    </location>
</feature>
<name>A0A7S4SF53_9DINO</name>
<feature type="compositionally biased region" description="Basic and acidic residues" evidence="1">
    <location>
        <begin position="410"/>
        <end position="432"/>
    </location>
</feature>
<proteinExistence type="predicted"/>
<dbReference type="AlphaFoldDB" id="A0A7S4SF53"/>
<sequence>MRPIVCLRRRHPWSWGFAALGAALFLQAVPRGEQGLSSGQAARSPLAARAGACALLPPPPSAGLSRAPSVAPDRWPLTAPGVSILPEPVERPLPAYLHKRDPHYNRVVPDWFLQYRTAEQQYLVEGDFAVFVREITEEGLIVQDSVTGIIGFLPQAEPTSPLPEIGSLIPSAKCTHFDTTVVMSPDVRCLRLQTGIVYEWNEQVGEGYIIPTEGQDSWRMLRVLRRDVQWHDSRRLFVGQFVQFETALPDEVPIDANDEPLAPFALRVRSPEVLFELRRAERHLRRAERHQEPPAEAAGSDGTDGSALAVAADSGLGPLPPASGRPGLPPRTLATRHPVLQRFAAAAPTSASAESPMWLWEAPMKAGDRGAYGKRAPIVPLQLQRPRLSRPPTRILTHEVAAAKGELWREPAQRQAREAWERQKPPGRREIQEMAWEEASQRDRAHRRERRRWKLRAASLQREDRRG</sequence>
<protein>
    <submittedName>
        <fullName evidence="3">Uncharacterized protein</fullName>
    </submittedName>
</protein>
<gene>
    <name evidence="3" type="ORF">AMON00008_LOCUS49341</name>
</gene>
<evidence type="ECO:0000256" key="1">
    <source>
        <dbReference type="SAM" id="MobiDB-lite"/>
    </source>
</evidence>
<accession>A0A7S4SF53</accession>